<dbReference type="Proteomes" id="UP001185792">
    <property type="component" value="Unassembled WGS sequence"/>
</dbReference>
<organism evidence="1 2">
    <name type="scientific">Williamsia marianensis</name>
    <dbReference type="NCBI Taxonomy" id="85044"/>
    <lineage>
        <taxon>Bacteria</taxon>
        <taxon>Bacillati</taxon>
        <taxon>Actinomycetota</taxon>
        <taxon>Actinomycetes</taxon>
        <taxon>Mycobacteriales</taxon>
        <taxon>Nocardiaceae</taxon>
        <taxon>Williamsia</taxon>
    </lineage>
</organism>
<keyword evidence="2" id="KW-1185">Reference proteome</keyword>
<dbReference type="RefSeq" id="WP_317715009.1">
    <property type="nucleotide sequence ID" value="NZ_JAWLUM010000011.1"/>
</dbReference>
<accession>A0ABU4F2M4</accession>
<dbReference type="EMBL" id="JAWLUM010000011">
    <property type="protein sequence ID" value="MDV7137159.1"/>
    <property type="molecule type" value="Genomic_DNA"/>
</dbReference>
<evidence type="ECO:0000313" key="1">
    <source>
        <dbReference type="EMBL" id="MDV7137159.1"/>
    </source>
</evidence>
<name>A0ABU4F2M4_WILMA</name>
<sequence length="97" mass="11025">MSLSDIDYPSTAGEPAYTFIPEYIPIGDRDGYLLVCDTRPGIILTFDKVDADDDATTWKSISHFLGDLADALEDRQPFLGYKPEFPNNTLTWTYNRR</sequence>
<gene>
    <name evidence="1" type="ORF">R4198_26005</name>
</gene>
<protein>
    <recommendedName>
        <fullName evidence="3">Knr4/Smi1-like domain-containing protein</fullName>
    </recommendedName>
</protein>
<comment type="caution">
    <text evidence="1">The sequence shown here is derived from an EMBL/GenBank/DDBJ whole genome shotgun (WGS) entry which is preliminary data.</text>
</comment>
<evidence type="ECO:0008006" key="3">
    <source>
        <dbReference type="Google" id="ProtNLM"/>
    </source>
</evidence>
<evidence type="ECO:0000313" key="2">
    <source>
        <dbReference type="Proteomes" id="UP001185792"/>
    </source>
</evidence>
<reference evidence="1 2" key="1">
    <citation type="submission" date="2023-10" db="EMBL/GenBank/DDBJ databases">
        <title>Development of a sustainable strategy for remediation of hydrocarbon-contaminated territories based on the waste exchange concept.</title>
        <authorList>
            <person name="Krivoruchko A."/>
        </authorList>
    </citation>
    <scope>NUCLEOTIDE SEQUENCE [LARGE SCALE GENOMIC DNA]</scope>
    <source>
        <strain evidence="1 2">IEGM 1236</strain>
    </source>
</reference>
<proteinExistence type="predicted"/>